<name>A0A9Q4ANB7_9HYPH</name>
<dbReference type="EMBL" id="JAMWDU010000002">
    <property type="protein sequence ID" value="MCP8886727.1"/>
    <property type="molecule type" value="Genomic_DNA"/>
</dbReference>
<proteinExistence type="predicted"/>
<dbReference type="SUPFAM" id="SSF55729">
    <property type="entry name" value="Acyl-CoA N-acyltransferases (Nat)"/>
    <property type="match status" value="1"/>
</dbReference>
<organism evidence="2 3">
    <name type="scientific">Devosia ureilytica</name>
    <dbReference type="NCBI Taxonomy" id="2952754"/>
    <lineage>
        <taxon>Bacteria</taxon>
        <taxon>Pseudomonadati</taxon>
        <taxon>Pseudomonadota</taxon>
        <taxon>Alphaproteobacteria</taxon>
        <taxon>Hyphomicrobiales</taxon>
        <taxon>Devosiaceae</taxon>
        <taxon>Devosia</taxon>
    </lineage>
</organism>
<evidence type="ECO:0000313" key="3">
    <source>
        <dbReference type="Proteomes" id="UP001060275"/>
    </source>
</evidence>
<dbReference type="CDD" id="cd04301">
    <property type="entry name" value="NAT_SF"/>
    <property type="match status" value="1"/>
</dbReference>
<gene>
    <name evidence="2" type="ORF">NF348_06390</name>
</gene>
<evidence type="ECO:0000259" key="1">
    <source>
        <dbReference type="PROSITE" id="PS51186"/>
    </source>
</evidence>
<dbReference type="Pfam" id="PF13420">
    <property type="entry name" value="Acetyltransf_4"/>
    <property type="match status" value="1"/>
</dbReference>
<accession>A0A9Q4ANB7</accession>
<feature type="domain" description="N-acetyltransferase" evidence="1">
    <location>
        <begin position="3"/>
        <end position="165"/>
    </location>
</feature>
<dbReference type="PROSITE" id="PS51186">
    <property type="entry name" value="GNAT"/>
    <property type="match status" value="1"/>
</dbReference>
<dbReference type="Proteomes" id="UP001060275">
    <property type="component" value="Unassembled WGS sequence"/>
</dbReference>
<dbReference type="InterPro" id="IPR000182">
    <property type="entry name" value="GNAT_dom"/>
</dbReference>
<protein>
    <submittedName>
        <fullName evidence="2">GNAT family N-acetyltransferase</fullName>
    </submittedName>
</protein>
<evidence type="ECO:0000313" key="2">
    <source>
        <dbReference type="EMBL" id="MCP8886727.1"/>
    </source>
</evidence>
<dbReference type="PANTHER" id="PTHR43072">
    <property type="entry name" value="N-ACETYLTRANSFERASE"/>
    <property type="match status" value="1"/>
</dbReference>
<dbReference type="PANTHER" id="PTHR43072:SF60">
    <property type="entry name" value="L-2,4-DIAMINOBUTYRIC ACID ACETYLTRANSFERASE"/>
    <property type="match status" value="1"/>
</dbReference>
<dbReference type="AlphaFoldDB" id="A0A9Q4ANB7"/>
<dbReference type="Gene3D" id="3.40.630.30">
    <property type="match status" value="1"/>
</dbReference>
<reference evidence="2" key="1">
    <citation type="submission" date="2022-06" db="EMBL/GenBank/DDBJ databases">
        <title>Devosia sp. XJ19-45 genome assembly.</title>
        <authorList>
            <person name="Li B."/>
            <person name="Cai M."/>
            <person name="Nie G."/>
            <person name="Li W."/>
        </authorList>
    </citation>
    <scope>NUCLEOTIDE SEQUENCE</scope>
    <source>
        <strain evidence="2">XJ19-45</strain>
    </source>
</reference>
<keyword evidence="3" id="KW-1185">Reference proteome</keyword>
<comment type="caution">
    <text evidence="2">The sequence shown here is derived from an EMBL/GenBank/DDBJ whole genome shotgun (WGS) entry which is preliminary data.</text>
</comment>
<sequence length="174" mass="19653">MTHSIRRLGPDDAAAYRAIRHEGLANHPEAFVSTAESFAQRTDAEIIQTLEALTVFGAFLPDGRLGGINAFLRNDGAKERHRGWMIQVYVRPEQRGTGMAAALVEHLIEHASHHVLQVHLGVWSENVPAIKLYQRLGFQTYGTEPRYLFVNGRYIDEHLMVRFLDKAPGKSEHE</sequence>
<dbReference type="GO" id="GO:0016747">
    <property type="term" value="F:acyltransferase activity, transferring groups other than amino-acyl groups"/>
    <property type="evidence" value="ECO:0007669"/>
    <property type="project" value="InterPro"/>
</dbReference>
<dbReference type="RefSeq" id="WP_254673594.1">
    <property type="nucleotide sequence ID" value="NZ_JAMWDU010000002.1"/>
</dbReference>
<dbReference type="InterPro" id="IPR016181">
    <property type="entry name" value="Acyl_CoA_acyltransferase"/>
</dbReference>